<dbReference type="Pfam" id="PF25764">
    <property type="entry name" value="KIF21A_4th"/>
    <property type="match status" value="1"/>
</dbReference>
<evidence type="ECO:0000313" key="3">
    <source>
        <dbReference type="Proteomes" id="UP001152795"/>
    </source>
</evidence>
<dbReference type="AlphaFoldDB" id="A0A7D9KC14"/>
<dbReference type="GO" id="GO:0007018">
    <property type="term" value="P:microtubule-based movement"/>
    <property type="evidence" value="ECO:0007669"/>
    <property type="project" value="InterPro"/>
</dbReference>
<feature type="region of interest" description="Disordered" evidence="1">
    <location>
        <begin position="124"/>
        <end position="147"/>
    </location>
</feature>
<dbReference type="GO" id="GO:0051231">
    <property type="term" value="P:spindle elongation"/>
    <property type="evidence" value="ECO:0007669"/>
    <property type="project" value="TreeGrafter"/>
</dbReference>
<dbReference type="GO" id="GO:0003777">
    <property type="term" value="F:microtubule motor activity"/>
    <property type="evidence" value="ECO:0007669"/>
    <property type="project" value="InterPro"/>
</dbReference>
<sequence>MESSSSESEDGNEEVERDEREENNETELLREDLADLSTEISIKQKLIEELENSQKRLNNMKLHYEEKLSLLARKIKETETERDRVLDTIHEHDKEAAQQSQKVKSDYEKKINNFKDELKKLQSAKKEHNRLMRTKTQNEMQLKGLTRDLDELKKTKVKLMRQMKEEIAKNKKREAERERQISQLKKESRKREIQIKNMESEKRQRELVLKRKQEE</sequence>
<feature type="compositionally biased region" description="Acidic residues" evidence="1">
    <location>
        <begin position="7"/>
        <end position="25"/>
    </location>
</feature>
<evidence type="ECO:0000256" key="1">
    <source>
        <dbReference type="SAM" id="MobiDB-lite"/>
    </source>
</evidence>
<dbReference type="GO" id="GO:0005875">
    <property type="term" value="C:microtubule associated complex"/>
    <property type="evidence" value="ECO:0007669"/>
    <property type="project" value="TreeGrafter"/>
</dbReference>
<comment type="caution">
    <text evidence="2">The sequence shown here is derived from an EMBL/GenBank/DDBJ whole genome shotgun (WGS) entry which is preliminary data.</text>
</comment>
<dbReference type="GO" id="GO:0007052">
    <property type="term" value="P:mitotic spindle organization"/>
    <property type="evidence" value="ECO:0007669"/>
    <property type="project" value="TreeGrafter"/>
</dbReference>
<reference evidence="2" key="1">
    <citation type="submission" date="2020-04" db="EMBL/GenBank/DDBJ databases">
        <authorList>
            <person name="Alioto T."/>
            <person name="Alioto T."/>
            <person name="Gomez Garrido J."/>
        </authorList>
    </citation>
    <scope>NUCLEOTIDE SEQUENCE</scope>
    <source>
        <strain evidence="2">A484AB</strain>
    </source>
</reference>
<dbReference type="InterPro" id="IPR027640">
    <property type="entry name" value="Kinesin-like_fam"/>
</dbReference>
<proteinExistence type="predicted"/>
<gene>
    <name evidence="2" type="ORF">PACLA_8A088287</name>
</gene>
<dbReference type="Proteomes" id="UP001152795">
    <property type="component" value="Unassembled WGS sequence"/>
</dbReference>
<dbReference type="PANTHER" id="PTHR47969:SF28">
    <property type="entry name" value="KINESIN-LIKE PROTEIN KIF21B"/>
    <property type="match status" value="1"/>
</dbReference>
<accession>A0A7D9KC14</accession>
<protein>
    <submittedName>
        <fullName evidence="2">Uncharacterized protein</fullName>
    </submittedName>
</protein>
<dbReference type="EMBL" id="CACRXK020030154">
    <property type="protein sequence ID" value="CAB4042454.1"/>
    <property type="molecule type" value="Genomic_DNA"/>
</dbReference>
<dbReference type="OrthoDB" id="3176171at2759"/>
<feature type="non-terminal residue" evidence="2">
    <location>
        <position position="1"/>
    </location>
</feature>
<evidence type="ECO:0000313" key="2">
    <source>
        <dbReference type="EMBL" id="CAB4042454.1"/>
    </source>
</evidence>
<keyword evidence="3" id="KW-1185">Reference proteome</keyword>
<dbReference type="PANTHER" id="PTHR47969">
    <property type="entry name" value="CHROMOSOME-ASSOCIATED KINESIN KIF4A-RELATED"/>
    <property type="match status" value="1"/>
</dbReference>
<name>A0A7D9KC14_PARCT</name>
<feature type="region of interest" description="Disordered" evidence="1">
    <location>
        <begin position="1"/>
        <end position="32"/>
    </location>
</feature>
<feature type="region of interest" description="Disordered" evidence="1">
    <location>
        <begin position="166"/>
        <end position="215"/>
    </location>
</feature>
<organism evidence="2 3">
    <name type="scientific">Paramuricea clavata</name>
    <name type="common">Red gorgonian</name>
    <name type="synonym">Violescent sea-whip</name>
    <dbReference type="NCBI Taxonomy" id="317549"/>
    <lineage>
        <taxon>Eukaryota</taxon>
        <taxon>Metazoa</taxon>
        <taxon>Cnidaria</taxon>
        <taxon>Anthozoa</taxon>
        <taxon>Octocorallia</taxon>
        <taxon>Malacalcyonacea</taxon>
        <taxon>Plexauridae</taxon>
        <taxon>Paramuricea</taxon>
    </lineage>
</organism>